<name>A0A4Y7J946_PAPSO</name>
<feature type="domain" description="AMP-dependent synthetase/ligase" evidence="1">
    <location>
        <begin position="83"/>
        <end position="196"/>
    </location>
</feature>
<evidence type="ECO:0000313" key="2">
    <source>
        <dbReference type="EMBL" id="RZC56135.1"/>
    </source>
</evidence>
<dbReference type="SUPFAM" id="SSF56801">
    <property type="entry name" value="Acetyl-CoA synthetase-like"/>
    <property type="match status" value="1"/>
</dbReference>
<protein>
    <recommendedName>
        <fullName evidence="1">AMP-dependent synthetase/ligase domain-containing protein</fullName>
    </recommendedName>
</protein>
<dbReference type="Gramene" id="RZC56135">
    <property type="protein sequence ID" value="RZC56135"/>
    <property type="gene ID" value="C5167_014996"/>
</dbReference>
<dbReference type="GO" id="GO:0016020">
    <property type="term" value="C:membrane"/>
    <property type="evidence" value="ECO:0007669"/>
    <property type="project" value="TreeGrafter"/>
</dbReference>
<dbReference type="InterPro" id="IPR042099">
    <property type="entry name" value="ANL_N_sf"/>
</dbReference>
<dbReference type="Proteomes" id="UP000316621">
    <property type="component" value="Chromosome 3"/>
</dbReference>
<evidence type="ECO:0000313" key="3">
    <source>
        <dbReference type="Proteomes" id="UP000316621"/>
    </source>
</evidence>
<reference evidence="2 3" key="1">
    <citation type="journal article" date="2018" name="Science">
        <title>The opium poppy genome and morphinan production.</title>
        <authorList>
            <person name="Guo L."/>
            <person name="Winzer T."/>
            <person name="Yang X."/>
            <person name="Li Y."/>
            <person name="Ning Z."/>
            <person name="He Z."/>
            <person name="Teodor R."/>
            <person name="Lu Y."/>
            <person name="Bowser T.A."/>
            <person name="Graham I.A."/>
            <person name="Ye K."/>
        </authorList>
    </citation>
    <scope>NUCLEOTIDE SEQUENCE [LARGE SCALE GENOMIC DNA]</scope>
    <source>
        <strain evidence="3">cv. HN1</strain>
        <tissue evidence="2">Leaves</tissue>
    </source>
</reference>
<dbReference type="OMA" id="DHADIDF"/>
<dbReference type="EMBL" id="CM010717">
    <property type="protein sequence ID" value="RZC56135.1"/>
    <property type="molecule type" value="Genomic_DNA"/>
</dbReference>
<dbReference type="Gene3D" id="3.40.50.12780">
    <property type="entry name" value="N-terminal domain of ligase-like"/>
    <property type="match status" value="1"/>
</dbReference>
<dbReference type="GO" id="GO:0004467">
    <property type="term" value="F:long-chain fatty acid-CoA ligase activity"/>
    <property type="evidence" value="ECO:0007669"/>
    <property type="project" value="TreeGrafter"/>
</dbReference>
<dbReference type="PANTHER" id="PTHR43272">
    <property type="entry name" value="LONG-CHAIN-FATTY-ACID--COA LIGASE"/>
    <property type="match status" value="1"/>
</dbReference>
<gene>
    <name evidence="2" type="ORF">C5167_014996</name>
</gene>
<sequence>MQCITTTNTTDMSVLGIHFQKILEKQFQARRRREMKEFAVQVESGREGRDGEPSLGPIYRNLLEKDGFLPQHPDINTSWDIFRTSVEKYPGNRMLGWREIIDGKVGPYAWKTYKEVYDEVLSIGSALRASGAEPGARIGIYGSNCPQWIVAMEVCNAHSLICVPLYDTLGSGAVDYIIEHAEVDYVFVQDKKAKQVNPLHDLIYLYN</sequence>
<dbReference type="PANTHER" id="PTHR43272:SF6">
    <property type="entry name" value="LONG CHAIN ACYL-COA SYNTHETASE 1"/>
    <property type="match status" value="1"/>
</dbReference>
<dbReference type="InterPro" id="IPR000873">
    <property type="entry name" value="AMP-dep_synth/lig_dom"/>
</dbReference>
<organism evidence="2 3">
    <name type="scientific">Papaver somniferum</name>
    <name type="common">Opium poppy</name>
    <dbReference type="NCBI Taxonomy" id="3469"/>
    <lineage>
        <taxon>Eukaryota</taxon>
        <taxon>Viridiplantae</taxon>
        <taxon>Streptophyta</taxon>
        <taxon>Embryophyta</taxon>
        <taxon>Tracheophyta</taxon>
        <taxon>Spermatophyta</taxon>
        <taxon>Magnoliopsida</taxon>
        <taxon>Ranunculales</taxon>
        <taxon>Papaveraceae</taxon>
        <taxon>Papaveroideae</taxon>
        <taxon>Papaver</taxon>
    </lineage>
</organism>
<proteinExistence type="predicted"/>
<dbReference type="AlphaFoldDB" id="A0A4Y7J946"/>
<dbReference type="GO" id="GO:0010143">
    <property type="term" value="P:cutin biosynthetic process"/>
    <property type="evidence" value="ECO:0007669"/>
    <property type="project" value="TreeGrafter"/>
</dbReference>
<dbReference type="GO" id="GO:0010025">
    <property type="term" value="P:wax biosynthetic process"/>
    <property type="evidence" value="ECO:0007669"/>
    <property type="project" value="TreeGrafter"/>
</dbReference>
<keyword evidence="3" id="KW-1185">Reference proteome</keyword>
<evidence type="ECO:0000259" key="1">
    <source>
        <dbReference type="Pfam" id="PF00501"/>
    </source>
</evidence>
<dbReference type="Pfam" id="PF00501">
    <property type="entry name" value="AMP-binding"/>
    <property type="match status" value="1"/>
</dbReference>
<dbReference type="STRING" id="3469.A0A4Y7J946"/>
<accession>A0A4Y7J946</accession>
<dbReference type="GO" id="GO:0005783">
    <property type="term" value="C:endoplasmic reticulum"/>
    <property type="evidence" value="ECO:0007669"/>
    <property type="project" value="TreeGrafter"/>
</dbReference>